<evidence type="ECO:0000259" key="2">
    <source>
        <dbReference type="Pfam" id="PF03101"/>
    </source>
</evidence>
<evidence type="ECO:0000313" key="3">
    <source>
        <dbReference type="EMBL" id="RCV41184.1"/>
    </source>
</evidence>
<accession>A0A368SFQ9</accession>
<comment type="function">
    <text evidence="1">Putative transcription activator involved in regulating light control of development.</text>
</comment>
<comment type="subcellular location">
    <subcellularLocation>
        <location evidence="1">Nucleus</location>
    </subcellularLocation>
</comment>
<dbReference type="GO" id="GO:0006355">
    <property type="term" value="P:regulation of DNA-templated transcription"/>
    <property type="evidence" value="ECO:0007669"/>
    <property type="project" value="UniProtKB-UniRule"/>
</dbReference>
<dbReference type="STRING" id="4555.A0A368SFQ9"/>
<name>A0A368SFQ9_SETIT</name>
<dbReference type="AlphaFoldDB" id="A0A368SFQ9"/>
<keyword evidence="1" id="KW-0479">Metal-binding</keyword>
<evidence type="ECO:0000256" key="1">
    <source>
        <dbReference type="RuleBase" id="RU367018"/>
    </source>
</evidence>
<keyword evidence="1" id="KW-0863">Zinc-finger</keyword>
<dbReference type="InterPro" id="IPR004330">
    <property type="entry name" value="FAR1_DNA_bnd_dom"/>
</dbReference>
<reference evidence="3" key="2">
    <citation type="submission" date="2015-07" db="EMBL/GenBank/DDBJ databases">
        <authorList>
            <person name="Noorani M."/>
        </authorList>
    </citation>
    <scope>NUCLEOTIDE SEQUENCE</scope>
    <source>
        <strain evidence="3">Yugu1</strain>
    </source>
</reference>
<keyword evidence="1" id="KW-0539">Nucleus</keyword>
<dbReference type="GO" id="GO:0008270">
    <property type="term" value="F:zinc ion binding"/>
    <property type="evidence" value="ECO:0007669"/>
    <property type="project" value="UniProtKB-UniRule"/>
</dbReference>
<feature type="domain" description="FAR1" evidence="2">
    <location>
        <begin position="1"/>
        <end position="82"/>
    </location>
</feature>
<dbReference type="OrthoDB" id="1927586at2759"/>
<protein>
    <recommendedName>
        <fullName evidence="1">Protein FAR1-RELATED SEQUENCE</fullName>
    </recommendedName>
</protein>
<proteinExistence type="inferred from homology"/>
<dbReference type="Pfam" id="PF03101">
    <property type="entry name" value="FAR1"/>
    <property type="match status" value="1"/>
</dbReference>
<organism evidence="3">
    <name type="scientific">Setaria italica</name>
    <name type="common">Foxtail millet</name>
    <name type="synonym">Panicum italicum</name>
    <dbReference type="NCBI Taxonomy" id="4555"/>
    <lineage>
        <taxon>Eukaryota</taxon>
        <taxon>Viridiplantae</taxon>
        <taxon>Streptophyta</taxon>
        <taxon>Embryophyta</taxon>
        <taxon>Tracheophyta</taxon>
        <taxon>Spermatophyta</taxon>
        <taxon>Magnoliopsida</taxon>
        <taxon>Liliopsida</taxon>
        <taxon>Poales</taxon>
        <taxon>Poaceae</taxon>
        <taxon>PACMAD clade</taxon>
        <taxon>Panicoideae</taxon>
        <taxon>Panicodae</taxon>
        <taxon>Paniceae</taxon>
        <taxon>Cenchrinae</taxon>
        <taxon>Setaria</taxon>
    </lineage>
</organism>
<sequence length="316" mass="36222">MGFEVRIRLSCCSPKDGTFVMWRFNCTKEGADSREENNNENKRKRNRAATKEGCKASFEIVKREQDKWVVSKLFLAHTHELAAVQDEVHYIQSNSEVVVLAKTSVLQGNWIAPTMNPQLGELGRNFEELSPNNQEMIEPCRCDFGLDDTQKLLGYFKRLNTENPTFSYAFQVDKNDCLTHAFWADAKVRTSYCYFGDGVRLETSFVENDDVLPLVLLTAMGSHHPTSLATSYNEAIGSAAAKVFPQTHLLYCTSQILNRCKENLVNVYSRCASFEEEFVVCIHEPETTEIFESSWKKILDKFDLAANLWLQYLYRI</sequence>
<dbReference type="GO" id="GO:0005634">
    <property type="term" value="C:nucleus"/>
    <property type="evidence" value="ECO:0007669"/>
    <property type="project" value="UniProtKB-SubCell"/>
</dbReference>
<dbReference type="PANTHER" id="PTHR31669">
    <property type="entry name" value="PROTEIN FAR1-RELATED SEQUENCE 10-RELATED"/>
    <property type="match status" value="1"/>
</dbReference>
<dbReference type="InterPro" id="IPR031052">
    <property type="entry name" value="FHY3/FAR1"/>
</dbReference>
<comment type="similarity">
    <text evidence="1">Belongs to the FHY3/FAR1 family.</text>
</comment>
<keyword evidence="1" id="KW-0862">Zinc</keyword>
<gene>
    <name evidence="3" type="ORF">SETIT_9G115200v2</name>
</gene>
<dbReference type="PANTHER" id="PTHR31669:SF293">
    <property type="entry name" value="PROTEIN FAR1-RELATED SEQUENCE"/>
    <property type="match status" value="1"/>
</dbReference>
<dbReference type="EMBL" id="CM003536">
    <property type="protein sequence ID" value="RCV41184.1"/>
    <property type="molecule type" value="Genomic_DNA"/>
</dbReference>
<reference evidence="3" key="1">
    <citation type="journal article" date="2012" name="Nat. Biotechnol.">
        <title>Reference genome sequence of the model plant Setaria.</title>
        <authorList>
            <person name="Bennetzen J.L."/>
            <person name="Schmutz J."/>
            <person name="Wang H."/>
            <person name="Percifield R."/>
            <person name="Hawkins J."/>
            <person name="Pontaroli A.C."/>
            <person name="Estep M."/>
            <person name="Feng L."/>
            <person name="Vaughn J.N."/>
            <person name="Grimwood J."/>
            <person name="Jenkins J."/>
            <person name="Barry K."/>
            <person name="Lindquist E."/>
            <person name="Hellsten U."/>
            <person name="Deshpande S."/>
            <person name="Wang X."/>
            <person name="Wu X."/>
            <person name="Mitros T."/>
            <person name="Triplett J."/>
            <person name="Yang X."/>
            <person name="Ye C.Y."/>
            <person name="Mauro-Herrera M."/>
            <person name="Wang L."/>
            <person name="Li P."/>
            <person name="Sharma M."/>
            <person name="Sharma R."/>
            <person name="Ronald P.C."/>
            <person name="Panaud O."/>
            <person name="Kellogg E.A."/>
            <person name="Brutnell T.P."/>
            <person name="Doust A.N."/>
            <person name="Tuskan G.A."/>
            <person name="Rokhsar D."/>
            <person name="Devos K.M."/>
        </authorList>
    </citation>
    <scope>NUCLEOTIDE SEQUENCE [LARGE SCALE GENOMIC DNA]</scope>
    <source>
        <strain evidence="3">Yugu1</strain>
    </source>
</reference>